<keyword evidence="4" id="KW-0472">Membrane</keyword>
<dbReference type="AlphaFoldDB" id="A0A179IMF7"/>
<evidence type="ECO:0000313" key="6">
    <source>
        <dbReference type="Proteomes" id="UP000243024"/>
    </source>
</evidence>
<proteinExistence type="predicted"/>
<dbReference type="Proteomes" id="UP000243024">
    <property type="component" value="Unassembled WGS sequence"/>
</dbReference>
<keyword evidence="3" id="KW-1003">Cell membrane</keyword>
<dbReference type="InterPro" id="IPR036259">
    <property type="entry name" value="MFS_trans_sf"/>
</dbReference>
<dbReference type="PANTHER" id="PTHR43045">
    <property type="entry name" value="SHIKIMATE TRANSPORTER"/>
    <property type="match status" value="1"/>
</dbReference>
<dbReference type="STRING" id="1484.SA87_01510"/>
<keyword evidence="6" id="KW-1185">Reference proteome</keyword>
<keyword evidence="4" id="KW-1133">Transmembrane helix</keyword>
<evidence type="ECO:0000256" key="2">
    <source>
        <dbReference type="ARBA" id="ARBA00022448"/>
    </source>
</evidence>
<feature type="transmembrane region" description="Helical" evidence="4">
    <location>
        <begin position="74"/>
        <end position="93"/>
    </location>
</feature>
<dbReference type="SUPFAM" id="SSF103473">
    <property type="entry name" value="MFS general substrate transporter"/>
    <property type="match status" value="1"/>
</dbReference>
<dbReference type="EMBL" id="JXBB01000060">
    <property type="protein sequence ID" value="OAR03433.1"/>
    <property type="molecule type" value="Genomic_DNA"/>
</dbReference>
<accession>A0A179IMF7</accession>
<comment type="subcellular location">
    <subcellularLocation>
        <location evidence="1">Cell membrane</location>
        <topology evidence="1">Multi-pass membrane protein</topology>
    </subcellularLocation>
</comment>
<dbReference type="GO" id="GO:0005886">
    <property type="term" value="C:plasma membrane"/>
    <property type="evidence" value="ECO:0007669"/>
    <property type="project" value="UniProtKB-SubCell"/>
</dbReference>
<feature type="transmembrane region" description="Helical" evidence="4">
    <location>
        <begin position="105"/>
        <end position="123"/>
    </location>
</feature>
<keyword evidence="2" id="KW-0813">Transport</keyword>
<organism evidence="5 6">
    <name type="scientific">Hydrogenibacillus schlegelii</name>
    <name type="common">Bacillus schlegelii</name>
    <dbReference type="NCBI Taxonomy" id="1484"/>
    <lineage>
        <taxon>Bacteria</taxon>
        <taxon>Bacillati</taxon>
        <taxon>Bacillota</taxon>
        <taxon>Bacilli</taxon>
        <taxon>Bacillales</taxon>
        <taxon>Bacillales Family X. Incertae Sedis</taxon>
        <taxon>Hydrogenibacillus</taxon>
    </lineage>
</organism>
<sequence>MRRRRLPRPGALPDGRSPTAGLFRRFIQKIFFLRHGKAVLVTARAKVVETAPFYLFSTFIVSCATGTPEMDRRAVLIAVSLATLVATVLIPLMGAPSDRVGRRKLYVAGAMLLMRYAFPSFPGKNREGCRRRRWW</sequence>
<evidence type="ECO:0000256" key="3">
    <source>
        <dbReference type="ARBA" id="ARBA00022475"/>
    </source>
</evidence>
<keyword evidence="4" id="KW-0812">Transmembrane</keyword>
<name>A0A179IMF7_HYDSH</name>
<dbReference type="Gene3D" id="1.20.1250.20">
    <property type="entry name" value="MFS general substrate transporter like domains"/>
    <property type="match status" value="1"/>
</dbReference>
<gene>
    <name evidence="5" type="ORF">SA87_01510</name>
</gene>
<evidence type="ECO:0000256" key="1">
    <source>
        <dbReference type="ARBA" id="ARBA00004651"/>
    </source>
</evidence>
<comment type="caution">
    <text evidence="5">The sequence shown here is derived from an EMBL/GenBank/DDBJ whole genome shotgun (WGS) entry which is preliminary data.</text>
</comment>
<reference evidence="5 6" key="1">
    <citation type="submission" date="2015-09" db="EMBL/GenBank/DDBJ databases">
        <title>Draft genome sequence of Hydrogenibacillus schlegelii DSM 2000.</title>
        <authorList>
            <person name="Hemp J."/>
        </authorList>
    </citation>
    <scope>NUCLEOTIDE SEQUENCE [LARGE SCALE GENOMIC DNA]</scope>
    <source>
        <strain evidence="5 6">MA 48</strain>
    </source>
</reference>
<evidence type="ECO:0000256" key="4">
    <source>
        <dbReference type="SAM" id="Phobius"/>
    </source>
</evidence>
<protein>
    <submittedName>
        <fullName evidence="5">Uncharacterized protein</fullName>
    </submittedName>
</protein>
<dbReference type="PANTHER" id="PTHR43045:SF1">
    <property type="entry name" value="SHIKIMATE TRANSPORTER"/>
    <property type="match status" value="1"/>
</dbReference>
<evidence type="ECO:0000313" key="5">
    <source>
        <dbReference type="EMBL" id="OAR03433.1"/>
    </source>
</evidence>